<proteinExistence type="predicted"/>
<gene>
    <name evidence="1" type="ORF">D515_03250</name>
</gene>
<organism evidence="1 2">
    <name type="scientific">Grimontia indica</name>
    <dbReference type="NCBI Taxonomy" id="1056512"/>
    <lineage>
        <taxon>Bacteria</taxon>
        <taxon>Pseudomonadati</taxon>
        <taxon>Pseudomonadota</taxon>
        <taxon>Gammaproteobacteria</taxon>
        <taxon>Vibrionales</taxon>
        <taxon>Vibrionaceae</taxon>
        <taxon>Grimontia</taxon>
    </lineage>
</organism>
<keyword evidence="2" id="KW-1185">Reference proteome</keyword>
<name>R1IBB2_9GAMM</name>
<dbReference type="Proteomes" id="UP000011223">
    <property type="component" value="Unassembled WGS sequence"/>
</dbReference>
<dbReference type="AlphaFoldDB" id="R1IBB2"/>
<sequence>MTANVFSQQFSAFLWHISRTTFGNFISEIKVNSAKTAISLSFMAFFVSGNFQIL</sequence>
<evidence type="ECO:0000313" key="2">
    <source>
        <dbReference type="Proteomes" id="UP000011223"/>
    </source>
</evidence>
<accession>R1IBB2</accession>
<protein>
    <submittedName>
        <fullName evidence="1">Uncharacterized protein</fullName>
    </submittedName>
</protein>
<reference evidence="1 2" key="1">
    <citation type="journal article" date="2014" name="PLoS ONE">
        <title>Grimontia indica AK16(T), sp. nov., Isolated from a Seawater Sample Reports the Presence of Pathogenic Genes Similar to Vibrio Genus.</title>
        <authorList>
            <person name="Singh A."/>
            <person name="Vaidya B."/>
            <person name="Khatri I."/>
            <person name="Srinivas T.N."/>
            <person name="Subramanian S."/>
            <person name="Korpole S."/>
            <person name="Pinnaka A.K."/>
        </authorList>
    </citation>
    <scope>NUCLEOTIDE SEQUENCE [LARGE SCALE GENOMIC DNA]</scope>
    <source>
        <strain evidence="1 2">AK16</strain>
    </source>
</reference>
<comment type="caution">
    <text evidence="1">The sequence shown here is derived from an EMBL/GenBank/DDBJ whole genome shotgun (WGS) entry which is preliminary data.</text>
</comment>
<evidence type="ECO:0000313" key="1">
    <source>
        <dbReference type="EMBL" id="EOD78026.1"/>
    </source>
</evidence>
<dbReference type="EMBL" id="ANFM02000037">
    <property type="protein sequence ID" value="EOD78026.1"/>
    <property type="molecule type" value="Genomic_DNA"/>
</dbReference>